<evidence type="ECO:0000313" key="1">
    <source>
        <dbReference type="EMBL" id="KAG7445427.1"/>
    </source>
</evidence>
<protein>
    <recommendedName>
        <fullName evidence="3">AB hydrolase-1 domain-containing protein</fullName>
    </recommendedName>
</protein>
<gene>
    <name evidence="1" type="ORF">BT62DRAFT_969956</name>
</gene>
<keyword evidence="2" id="KW-1185">Reference proteome</keyword>
<evidence type="ECO:0008006" key="3">
    <source>
        <dbReference type="Google" id="ProtNLM"/>
    </source>
</evidence>
<dbReference type="Gene3D" id="3.40.50.1820">
    <property type="entry name" value="alpha/beta hydrolase"/>
    <property type="match status" value="1"/>
</dbReference>
<reference evidence="1" key="1">
    <citation type="submission" date="2020-11" db="EMBL/GenBank/DDBJ databases">
        <title>Adaptations for nitrogen fixation in a non-lichenized fungal sporocarp promotes dispersal by wood-feeding termites.</title>
        <authorList>
            <consortium name="DOE Joint Genome Institute"/>
            <person name="Koch R.A."/>
            <person name="Yoon G."/>
            <person name="Arayal U."/>
            <person name="Lail K."/>
            <person name="Amirebrahimi M."/>
            <person name="Labutti K."/>
            <person name="Lipzen A."/>
            <person name="Riley R."/>
            <person name="Barry K."/>
            <person name="Henrissat B."/>
            <person name="Grigoriev I.V."/>
            <person name="Herr J.R."/>
            <person name="Aime M.C."/>
        </authorList>
    </citation>
    <scope>NUCLEOTIDE SEQUENCE</scope>
    <source>
        <strain evidence="1">MCA 3950</strain>
    </source>
</reference>
<accession>A0A9P7VRD8</accession>
<name>A0A9P7VRD8_9AGAR</name>
<dbReference type="AlphaFoldDB" id="A0A9P7VRD8"/>
<evidence type="ECO:0000313" key="2">
    <source>
        <dbReference type="Proteomes" id="UP000812287"/>
    </source>
</evidence>
<dbReference type="EMBL" id="MU250537">
    <property type="protein sequence ID" value="KAG7445427.1"/>
    <property type="molecule type" value="Genomic_DNA"/>
</dbReference>
<dbReference type="OrthoDB" id="5311491at2759"/>
<dbReference type="Proteomes" id="UP000812287">
    <property type="component" value="Unassembled WGS sequence"/>
</dbReference>
<sequence length="375" mass="42509">MSCTTGVGPVDDNGTVLFFTDSGPVAGSTDYTTVVIFHGSAFTGNTFHKLLPMAAENNLRLVILNRRDYAGSTKYADEELAELRAGKTEFLQRLGSESAYFLAWYIQTNDIPKIGADGKSGGLATIGWSLGATTPLAILSHPEVIPQETYEALEPYFRQMIFYDPPHLAFGYDQPPEGYNPFTDPDLKTAEEIFANFGYWVSTYYDHPDLASRSPSGLDFSKRGTHPSTENMTPDDMAVTFDGEAAGRMEFPMYFPPMQPTIRNQTETALYDEEAIKKILPKLEIVHQFCTATNWYCVWGFFGNERFAPKRPIRFIGIPGANHFVRRSFLLFMSILHLHLFRSIGTISKRIWRRRWKALRHDSYYGPSVSNLYRY</sequence>
<dbReference type="GeneID" id="66111259"/>
<dbReference type="RefSeq" id="XP_043038927.1">
    <property type="nucleotide sequence ID" value="XM_043188962.1"/>
</dbReference>
<proteinExistence type="predicted"/>
<dbReference type="InterPro" id="IPR029058">
    <property type="entry name" value="AB_hydrolase_fold"/>
</dbReference>
<dbReference type="SUPFAM" id="SSF53474">
    <property type="entry name" value="alpha/beta-Hydrolases"/>
    <property type="match status" value="1"/>
</dbReference>
<comment type="caution">
    <text evidence="1">The sequence shown here is derived from an EMBL/GenBank/DDBJ whole genome shotgun (WGS) entry which is preliminary data.</text>
</comment>
<organism evidence="1 2">
    <name type="scientific">Guyanagaster necrorhizus</name>
    <dbReference type="NCBI Taxonomy" id="856835"/>
    <lineage>
        <taxon>Eukaryota</taxon>
        <taxon>Fungi</taxon>
        <taxon>Dikarya</taxon>
        <taxon>Basidiomycota</taxon>
        <taxon>Agaricomycotina</taxon>
        <taxon>Agaricomycetes</taxon>
        <taxon>Agaricomycetidae</taxon>
        <taxon>Agaricales</taxon>
        <taxon>Marasmiineae</taxon>
        <taxon>Physalacriaceae</taxon>
        <taxon>Guyanagaster</taxon>
    </lineage>
</organism>